<dbReference type="Pfam" id="PF06283">
    <property type="entry name" value="ThuA"/>
    <property type="match status" value="1"/>
</dbReference>
<proteinExistence type="predicted"/>
<evidence type="ECO:0000259" key="1">
    <source>
        <dbReference type="Pfam" id="PF06283"/>
    </source>
</evidence>
<reference evidence="3" key="1">
    <citation type="submission" date="2016-10" db="EMBL/GenBank/DDBJ databases">
        <authorList>
            <person name="Varghese N."/>
            <person name="Submissions S."/>
        </authorList>
    </citation>
    <scope>NUCLEOTIDE SEQUENCE [LARGE SCALE GENOMIC DNA]</scope>
    <source>
        <strain evidence="3">CGMCC 4.3516</strain>
    </source>
</reference>
<organism evidence="2 3">
    <name type="scientific">Glycomyces harbinensis</name>
    <dbReference type="NCBI Taxonomy" id="58114"/>
    <lineage>
        <taxon>Bacteria</taxon>
        <taxon>Bacillati</taxon>
        <taxon>Actinomycetota</taxon>
        <taxon>Actinomycetes</taxon>
        <taxon>Glycomycetales</taxon>
        <taxon>Glycomycetaceae</taxon>
        <taxon>Glycomyces</taxon>
    </lineage>
</organism>
<sequence>MSATSSTTDRVGTRLGVGAFTALIAVLVLSLTSSAAVSRGNEPPEQYSDALADYGVCIGLDAAACYNDDWTPAFKENEVPRVLIVSRTGGPRHAHLGPQLGTGLNPALTEANAAQSAIVAWGAEVGFAVDWTEDLAILGNPSRLREYNTLVFLSNSRDFLDDASQTALRQYMRSGGGFVAIHNALGAEYNWDYFQGLLGGANFYDHGPVRDGDVHTVSRRDTSTSDLPRSWAFHDEWYNLEPMPSPLVRILAEVDTDTLDPVGGGVHPGHEGDHPVSWCHYFDGGRSWVTSLGHDATAWQGTAEGAEHFKEHVLGGILSTAGAERFCR</sequence>
<keyword evidence="3" id="KW-1185">Reference proteome</keyword>
<dbReference type="Gene3D" id="3.40.50.880">
    <property type="match status" value="1"/>
</dbReference>
<dbReference type="InterPro" id="IPR029010">
    <property type="entry name" value="ThuA-like"/>
</dbReference>
<dbReference type="InterPro" id="IPR029062">
    <property type="entry name" value="Class_I_gatase-like"/>
</dbReference>
<dbReference type="PANTHER" id="PTHR40469:SF2">
    <property type="entry name" value="GALACTOSE-BINDING DOMAIN-LIKE SUPERFAMILY PROTEIN"/>
    <property type="match status" value="1"/>
</dbReference>
<evidence type="ECO:0000313" key="3">
    <source>
        <dbReference type="Proteomes" id="UP000198949"/>
    </source>
</evidence>
<dbReference type="SUPFAM" id="SSF52317">
    <property type="entry name" value="Class I glutamine amidotransferase-like"/>
    <property type="match status" value="1"/>
</dbReference>
<dbReference type="PANTHER" id="PTHR40469">
    <property type="entry name" value="SECRETED GLYCOSYL HYDROLASE"/>
    <property type="match status" value="1"/>
</dbReference>
<protein>
    <recommendedName>
        <fullName evidence="1">ThuA-like domain-containing protein</fullName>
    </recommendedName>
</protein>
<accession>A0A1G6XJT7</accession>
<dbReference type="OrthoDB" id="5522149at2"/>
<evidence type="ECO:0000313" key="2">
    <source>
        <dbReference type="EMBL" id="SDD78458.1"/>
    </source>
</evidence>
<dbReference type="EMBL" id="FNAD01000007">
    <property type="protein sequence ID" value="SDD78458.1"/>
    <property type="molecule type" value="Genomic_DNA"/>
</dbReference>
<name>A0A1G6XJT7_9ACTN</name>
<feature type="domain" description="ThuA-like" evidence="1">
    <location>
        <begin position="111"/>
        <end position="317"/>
    </location>
</feature>
<dbReference type="Proteomes" id="UP000198949">
    <property type="component" value="Unassembled WGS sequence"/>
</dbReference>
<dbReference type="AlphaFoldDB" id="A0A1G6XJT7"/>
<gene>
    <name evidence="2" type="ORF">SAMN05216270_107214</name>
</gene>
<dbReference type="STRING" id="58114.SAMN05216270_107214"/>
<dbReference type="RefSeq" id="WP_091035632.1">
    <property type="nucleotide sequence ID" value="NZ_FNAD01000007.1"/>
</dbReference>